<evidence type="ECO:0000313" key="4">
    <source>
        <dbReference type="EMBL" id="GJN90779.1"/>
    </source>
</evidence>
<feature type="domain" description="Flavodoxin-like" evidence="3">
    <location>
        <begin position="3"/>
        <end position="189"/>
    </location>
</feature>
<proteinExistence type="inferred from homology"/>
<accession>A0AAV5GLK1</accession>
<dbReference type="NCBIfam" id="TIGR01755">
    <property type="entry name" value="flav_wrbA"/>
    <property type="match status" value="1"/>
</dbReference>
<feature type="compositionally biased region" description="Low complexity" evidence="2">
    <location>
        <begin position="237"/>
        <end position="265"/>
    </location>
</feature>
<dbReference type="Pfam" id="PF03358">
    <property type="entry name" value="FMN_red"/>
    <property type="match status" value="1"/>
</dbReference>
<dbReference type="InterPro" id="IPR010089">
    <property type="entry name" value="Flavoprotein_WrbA-like"/>
</dbReference>
<sequence length="302" mass="31013">MQACQDRRHLHGHVRTLAETIAAEVKTSGAEVDLLQFPEILTEEIRGKMHAAPRAEVADVTPNDLTNYDGFLFGFPTRYGRAPAAVSSFFDATGGLWMKGALSGKFAGIFTSTASQHGGQETTALTTVPFFAHHGIIYVPAGFGSPDLSDNSEVVGGSAYGAAAIASGDGSRQLTPKELGIAKFQAQSFTKILNQFVAGKSALEKQTAEPTVAAGEPVLAKAVPTSDSTPYTVDESAAAPAEPKAAEPAAAPAPTEAAAPAPAAATEDKPAATPAPAPAKPQEKKKAGLFASCCGGSAKNYD</sequence>
<dbReference type="InterPro" id="IPR005025">
    <property type="entry name" value="FMN_Rdtase-like_dom"/>
</dbReference>
<dbReference type="PROSITE" id="PS50902">
    <property type="entry name" value="FLAVODOXIN_LIKE"/>
    <property type="match status" value="1"/>
</dbReference>
<dbReference type="FunFam" id="3.40.50.360:FF:000001">
    <property type="entry name" value="NAD(P)H dehydrogenase (Quinone) FQR1-like"/>
    <property type="match status" value="1"/>
</dbReference>
<feature type="region of interest" description="Disordered" evidence="2">
    <location>
        <begin position="219"/>
        <end position="289"/>
    </location>
</feature>
<dbReference type="PANTHER" id="PTHR30546">
    <property type="entry name" value="FLAVODOXIN-RELATED PROTEIN WRBA-RELATED"/>
    <property type="match status" value="1"/>
</dbReference>
<comment type="similarity">
    <text evidence="1">Belongs to the WrbA family.</text>
</comment>
<evidence type="ECO:0000259" key="3">
    <source>
        <dbReference type="PROSITE" id="PS50902"/>
    </source>
</evidence>
<dbReference type="PANTHER" id="PTHR30546:SF23">
    <property type="entry name" value="FLAVOPROTEIN-LIKE PROTEIN YCP4-RELATED"/>
    <property type="match status" value="1"/>
</dbReference>
<evidence type="ECO:0000256" key="2">
    <source>
        <dbReference type="SAM" id="MobiDB-lite"/>
    </source>
</evidence>
<evidence type="ECO:0000256" key="1">
    <source>
        <dbReference type="ARBA" id="ARBA00006961"/>
    </source>
</evidence>
<comment type="caution">
    <text evidence="4">The sequence shown here is derived from an EMBL/GenBank/DDBJ whole genome shotgun (WGS) entry which is preliminary data.</text>
</comment>
<dbReference type="GO" id="GO:0003955">
    <property type="term" value="F:NAD(P)H dehydrogenase (quinone) activity"/>
    <property type="evidence" value="ECO:0007669"/>
    <property type="project" value="InterPro"/>
</dbReference>
<dbReference type="Gene3D" id="3.40.50.360">
    <property type="match status" value="1"/>
</dbReference>
<protein>
    <recommendedName>
        <fullName evidence="3">Flavodoxin-like domain-containing protein</fullName>
    </recommendedName>
</protein>
<dbReference type="Proteomes" id="UP001342314">
    <property type="component" value="Unassembled WGS sequence"/>
</dbReference>
<dbReference type="NCBIfam" id="NF002999">
    <property type="entry name" value="PRK03767.1"/>
    <property type="match status" value="1"/>
</dbReference>
<dbReference type="GO" id="GO:0016020">
    <property type="term" value="C:membrane"/>
    <property type="evidence" value="ECO:0007669"/>
    <property type="project" value="TreeGrafter"/>
</dbReference>
<evidence type="ECO:0000313" key="5">
    <source>
        <dbReference type="Proteomes" id="UP001342314"/>
    </source>
</evidence>
<dbReference type="SUPFAM" id="SSF52218">
    <property type="entry name" value="Flavoproteins"/>
    <property type="match status" value="1"/>
</dbReference>
<dbReference type="InterPro" id="IPR008254">
    <property type="entry name" value="Flavodoxin/NO_synth"/>
</dbReference>
<reference evidence="4 5" key="1">
    <citation type="submission" date="2021-12" db="EMBL/GenBank/DDBJ databases">
        <title>High titer production of polyol ester of fatty acids by Rhodotorula paludigena BS15 towards product separation-free biomass refinery.</title>
        <authorList>
            <person name="Mano J."/>
            <person name="Ono H."/>
            <person name="Tanaka T."/>
            <person name="Naito K."/>
            <person name="Sushida H."/>
            <person name="Ike M."/>
            <person name="Tokuyasu K."/>
            <person name="Kitaoka M."/>
        </authorList>
    </citation>
    <scope>NUCLEOTIDE SEQUENCE [LARGE SCALE GENOMIC DNA]</scope>
    <source>
        <strain evidence="4 5">BS15</strain>
    </source>
</reference>
<organism evidence="4 5">
    <name type="scientific">Rhodotorula paludigena</name>
    <dbReference type="NCBI Taxonomy" id="86838"/>
    <lineage>
        <taxon>Eukaryota</taxon>
        <taxon>Fungi</taxon>
        <taxon>Dikarya</taxon>
        <taxon>Basidiomycota</taxon>
        <taxon>Pucciniomycotina</taxon>
        <taxon>Microbotryomycetes</taxon>
        <taxon>Sporidiobolales</taxon>
        <taxon>Sporidiobolaceae</taxon>
        <taxon>Rhodotorula</taxon>
    </lineage>
</organism>
<dbReference type="InterPro" id="IPR029039">
    <property type="entry name" value="Flavoprotein-like_sf"/>
</dbReference>
<dbReference type="EMBL" id="BQKY01000007">
    <property type="protein sequence ID" value="GJN90779.1"/>
    <property type="molecule type" value="Genomic_DNA"/>
</dbReference>
<name>A0AAV5GLK1_9BASI</name>
<gene>
    <name evidence="4" type="ORF">Rhopal_003793-T1</name>
</gene>
<dbReference type="GO" id="GO:0010181">
    <property type="term" value="F:FMN binding"/>
    <property type="evidence" value="ECO:0007669"/>
    <property type="project" value="InterPro"/>
</dbReference>
<keyword evidence="5" id="KW-1185">Reference proteome</keyword>
<dbReference type="AlphaFoldDB" id="A0AAV5GLK1"/>